<organism evidence="1 2">
    <name type="scientific">Paenibacillus aquistagni</name>
    <dbReference type="NCBI Taxonomy" id="1852522"/>
    <lineage>
        <taxon>Bacteria</taxon>
        <taxon>Bacillati</taxon>
        <taxon>Bacillota</taxon>
        <taxon>Bacilli</taxon>
        <taxon>Bacillales</taxon>
        <taxon>Paenibacillaceae</taxon>
        <taxon>Paenibacillus</taxon>
    </lineage>
</organism>
<protein>
    <submittedName>
        <fullName evidence="1">Uncharacterized protein</fullName>
    </submittedName>
</protein>
<accession>A0A1X7LUE2</accession>
<evidence type="ECO:0000313" key="2">
    <source>
        <dbReference type="Proteomes" id="UP000193834"/>
    </source>
</evidence>
<dbReference type="OrthoDB" id="2657532at2"/>
<reference evidence="1 2" key="1">
    <citation type="submission" date="2017-04" db="EMBL/GenBank/DDBJ databases">
        <authorList>
            <person name="Afonso C.L."/>
            <person name="Miller P.J."/>
            <person name="Scott M.A."/>
            <person name="Spackman E."/>
            <person name="Goraichik I."/>
            <person name="Dimitrov K.M."/>
            <person name="Suarez D.L."/>
            <person name="Swayne D.E."/>
        </authorList>
    </citation>
    <scope>NUCLEOTIDE SEQUENCE [LARGE SCALE GENOMIC DNA]</scope>
    <source>
        <strain evidence="1 2">11</strain>
    </source>
</reference>
<sequence>MATLPRISQNSAVLLEKARSLGLSDEQLLHIIETNDITPLADSKTDYSEWVSYAREHQEDLAAAVAGGYQMTFNTVYGLKNWLKFRYGVETEKDYTEGEGRFNGLTLDEAEARFVQAALASNWVVLVEPQGDAQVVHLVMRAFYQPEA</sequence>
<keyword evidence="2" id="KW-1185">Reference proteome</keyword>
<dbReference type="RefSeq" id="WP_085497959.1">
    <property type="nucleotide sequence ID" value="NZ_FXAZ01000007.1"/>
</dbReference>
<gene>
    <name evidence="1" type="ORF">SAMN06295960_4350</name>
</gene>
<name>A0A1X7LUE2_9BACL</name>
<dbReference type="Proteomes" id="UP000193834">
    <property type="component" value="Unassembled WGS sequence"/>
</dbReference>
<dbReference type="STRING" id="1852522.SAMN06295960_4350"/>
<evidence type="ECO:0000313" key="1">
    <source>
        <dbReference type="EMBL" id="SMG57124.1"/>
    </source>
</evidence>
<dbReference type="EMBL" id="FXAZ01000007">
    <property type="protein sequence ID" value="SMG57124.1"/>
    <property type="molecule type" value="Genomic_DNA"/>
</dbReference>
<proteinExistence type="predicted"/>
<dbReference type="AlphaFoldDB" id="A0A1X7LUE2"/>